<keyword evidence="9" id="KW-1185">Reference proteome</keyword>
<protein>
    <recommendedName>
        <fullName evidence="4">Chitooligosaccharide deacetylase</fullName>
    </recommendedName>
    <alternativeName>
        <fullName evidence="6">Nodulation protein B</fullName>
    </alternativeName>
</protein>
<feature type="domain" description="NodB homology" evidence="7">
    <location>
        <begin position="54"/>
        <end position="229"/>
    </location>
</feature>
<reference evidence="8 9" key="1">
    <citation type="submission" date="2017-02" db="EMBL/GenBank/DDBJ databases">
        <authorList>
            <person name="Peterson S.W."/>
        </authorList>
    </citation>
    <scope>NUCLEOTIDE SEQUENCE [LARGE SCALE GENOMIC DNA]</scope>
    <source>
        <strain evidence="8 9">S285</strain>
    </source>
</reference>
<dbReference type="KEGG" id="mbry:B1812_10890"/>
<dbReference type="InterPro" id="IPR011330">
    <property type="entry name" value="Glyco_hydro/deAcase_b/a-brl"/>
</dbReference>
<dbReference type="InterPro" id="IPR002509">
    <property type="entry name" value="NODB_dom"/>
</dbReference>
<organism evidence="8 9">
    <name type="scientific">Methylocystis bryophila</name>
    <dbReference type="NCBI Taxonomy" id="655015"/>
    <lineage>
        <taxon>Bacteria</taxon>
        <taxon>Pseudomonadati</taxon>
        <taxon>Pseudomonadota</taxon>
        <taxon>Alphaproteobacteria</taxon>
        <taxon>Hyphomicrobiales</taxon>
        <taxon>Methylocystaceae</taxon>
        <taxon>Methylocystis</taxon>
    </lineage>
</organism>
<dbReference type="Pfam" id="PF01522">
    <property type="entry name" value="Polysacc_deac_1"/>
    <property type="match status" value="1"/>
</dbReference>
<dbReference type="SUPFAM" id="SSF88713">
    <property type="entry name" value="Glycoside hydrolase/deacetylase"/>
    <property type="match status" value="1"/>
</dbReference>
<proteinExistence type="inferred from homology"/>
<evidence type="ECO:0000256" key="2">
    <source>
        <dbReference type="ARBA" id="ARBA00004613"/>
    </source>
</evidence>
<evidence type="ECO:0000256" key="5">
    <source>
        <dbReference type="ARBA" id="ARBA00022729"/>
    </source>
</evidence>
<evidence type="ECO:0000313" key="9">
    <source>
        <dbReference type="Proteomes" id="UP000193978"/>
    </source>
</evidence>
<dbReference type="OrthoDB" id="9763050at2"/>
<evidence type="ECO:0000256" key="4">
    <source>
        <dbReference type="ARBA" id="ARBA00020071"/>
    </source>
</evidence>
<dbReference type="Proteomes" id="UP000193978">
    <property type="component" value="Chromosome"/>
</dbReference>
<dbReference type="STRING" id="655015.B1812_10890"/>
<dbReference type="EMBL" id="CP019948">
    <property type="protein sequence ID" value="ARN81493.1"/>
    <property type="molecule type" value="Genomic_DNA"/>
</dbReference>
<dbReference type="PROSITE" id="PS51677">
    <property type="entry name" value="NODB"/>
    <property type="match status" value="1"/>
</dbReference>
<evidence type="ECO:0000256" key="6">
    <source>
        <dbReference type="ARBA" id="ARBA00032976"/>
    </source>
</evidence>
<evidence type="ECO:0000256" key="3">
    <source>
        <dbReference type="ARBA" id="ARBA00010973"/>
    </source>
</evidence>
<comment type="subcellular location">
    <subcellularLocation>
        <location evidence="2">Secreted</location>
    </subcellularLocation>
</comment>
<dbReference type="PANTHER" id="PTHR34216:SF3">
    <property type="entry name" value="POLY-BETA-1,6-N-ACETYL-D-GLUCOSAMINE N-DEACETYLASE"/>
    <property type="match status" value="1"/>
</dbReference>
<dbReference type="CDD" id="cd10918">
    <property type="entry name" value="CE4_NodB_like_5s_6s"/>
    <property type="match status" value="1"/>
</dbReference>
<evidence type="ECO:0000256" key="1">
    <source>
        <dbReference type="ARBA" id="ARBA00003236"/>
    </source>
</evidence>
<evidence type="ECO:0000259" key="7">
    <source>
        <dbReference type="PROSITE" id="PS51677"/>
    </source>
</evidence>
<comment type="similarity">
    <text evidence="3">Belongs to the polysaccharide deacetylase family.</text>
</comment>
<dbReference type="AlphaFoldDB" id="A0A1W6MV52"/>
<accession>A0A1W6MV52</accession>
<dbReference type="GO" id="GO:0005576">
    <property type="term" value="C:extracellular region"/>
    <property type="evidence" value="ECO:0007669"/>
    <property type="project" value="UniProtKB-SubCell"/>
</dbReference>
<evidence type="ECO:0000313" key="8">
    <source>
        <dbReference type="EMBL" id="ARN81493.1"/>
    </source>
</evidence>
<dbReference type="InterPro" id="IPR051398">
    <property type="entry name" value="Polysacch_Deacetylase"/>
</dbReference>
<dbReference type="Gene3D" id="3.20.20.370">
    <property type="entry name" value="Glycoside hydrolase/deacetylase"/>
    <property type="match status" value="1"/>
</dbReference>
<sequence length="229" mass="25340">MDKAAPPLELVLSLHGIGTGPPRASADELRYWLSVDRFVECLSLAKAFTSRTGITVLATFDDGNRSDLLVAAPLLRQYGVPGAFFVCAGRMGQPNYLDADDVRELVKQGFVVGSHGMDHVRWTSVKGPGLHREIVEARLKLEETLDQEIPIAALPFGAYNRRVLAALRDAGFLSVFCSDPGVSPPGAWLRRRWTLRCSERFDFDKMLLRSGALSHRASVTMKAMLKAWR</sequence>
<comment type="function">
    <text evidence="1">Is involved in generating a small heat-stable compound (Nod), an acylated oligomer of N-acetylglucosamine, that stimulates mitosis in various plant protoplasts.</text>
</comment>
<dbReference type="RefSeq" id="WP_085771605.1">
    <property type="nucleotide sequence ID" value="NZ_AP027149.1"/>
</dbReference>
<dbReference type="GO" id="GO:0016810">
    <property type="term" value="F:hydrolase activity, acting on carbon-nitrogen (but not peptide) bonds"/>
    <property type="evidence" value="ECO:0007669"/>
    <property type="project" value="InterPro"/>
</dbReference>
<keyword evidence="5" id="KW-0732">Signal</keyword>
<dbReference type="PANTHER" id="PTHR34216">
    <property type="match status" value="1"/>
</dbReference>
<dbReference type="GO" id="GO:0005975">
    <property type="term" value="P:carbohydrate metabolic process"/>
    <property type="evidence" value="ECO:0007669"/>
    <property type="project" value="InterPro"/>
</dbReference>
<name>A0A1W6MV52_9HYPH</name>
<gene>
    <name evidence="8" type="ORF">B1812_10890</name>
</gene>